<accession>A0A5D4RFM0</accession>
<dbReference type="Proteomes" id="UP000322139">
    <property type="component" value="Unassembled WGS sequence"/>
</dbReference>
<dbReference type="GO" id="GO:0006281">
    <property type="term" value="P:DNA repair"/>
    <property type="evidence" value="ECO:0007669"/>
    <property type="project" value="InterPro"/>
</dbReference>
<dbReference type="InterPro" id="IPR025306">
    <property type="entry name" value="Zn-bnd_dom_prob"/>
</dbReference>
<dbReference type="NCBIfam" id="NF041107">
    <property type="entry name" value="RQC_minor_1"/>
    <property type="match status" value="1"/>
</dbReference>
<dbReference type="InterPro" id="IPR036388">
    <property type="entry name" value="WH-like_DNA-bd_sf"/>
</dbReference>
<dbReference type="InterPro" id="IPR018982">
    <property type="entry name" value="RQC_domain"/>
</dbReference>
<dbReference type="GO" id="GO:0006260">
    <property type="term" value="P:DNA replication"/>
    <property type="evidence" value="ECO:0007669"/>
    <property type="project" value="InterPro"/>
</dbReference>
<feature type="domain" description="Probable zinc-binding" evidence="2">
    <location>
        <begin position="210"/>
        <end position="252"/>
    </location>
</feature>
<dbReference type="EMBL" id="VTER01000005">
    <property type="protein sequence ID" value="TYS48636.1"/>
    <property type="molecule type" value="Genomic_DNA"/>
</dbReference>
<reference evidence="3 4" key="1">
    <citation type="submission" date="2019-08" db="EMBL/GenBank/DDBJ databases">
        <title>Bacillus genomes from the desert of Cuatro Cienegas, Coahuila.</title>
        <authorList>
            <person name="Olmedo-Alvarez G."/>
        </authorList>
    </citation>
    <scope>NUCLEOTIDE SEQUENCE [LARGE SCALE GENOMIC DNA]</scope>
    <source>
        <strain evidence="3 4">CH446_14T</strain>
    </source>
</reference>
<evidence type="ECO:0000259" key="2">
    <source>
        <dbReference type="Pfam" id="PF13451"/>
    </source>
</evidence>
<evidence type="ECO:0000313" key="3">
    <source>
        <dbReference type="EMBL" id="TYS48636.1"/>
    </source>
</evidence>
<keyword evidence="3" id="KW-0547">Nucleotide-binding</keyword>
<gene>
    <name evidence="3" type="ORF">FZD51_11010</name>
</gene>
<keyword evidence="3" id="KW-0347">Helicase</keyword>
<dbReference type="InterPro" id="IPR036390">
    <property type="entry name" value="WH_DNA-bd_sf"/>
</dbReference>
<dbReference type="RefSeq" id="WP_148974808.1">
    <property type="nucleotide sequence ID" value="NZ_JBNIKU010000007.1"/>
</dbReference>
<dbReference type="AlphaFoldDB" id="A0A5D4RFM0"/>
<dbReference type="Pfam" id="PF13451">
    <property type="entry name" value="zf_Tbcl"/>
    <property type="match status" value="1"/>
</dbReference>
<dbReference type="GO" id="GO:0043138">
    <property type="term" value="F:3'-5' DNA helicase activity"/>
    <property type="evidence" value="ECO:0007669"/>
    <property type="project" value="InterPro"/>
</dbReference>
<keyword evidence="3" id="KW-0378">Hydrolase</keyword>
<feature type="domain" description="RQC" evidence="1">
    <location>
        <begin position="31"/>
        <end position="105"/>
    </location>
</feature>
<organism evidence="3 4">
    <name type="scientific">Bacillus infantis</name>
    <dbReference type="NCBI Taxonomy" id="324767"/>
    <lineage>
        <taxon>Bacteria</taxon>
        <taxon>Bacillati</taxon>
        <taxon>Bacillota</taxon>
        <taxon>Bacilli</taxon>
        <taxon>Bacillales</taxon>
        <taxon>Bacillaceae</taxon>
        <taxon>Bacillus</taxon>
    </lineage>
</organism>
<proteinExistence type="predicted"/>
<dbReference type="Pfam" id="PF09382">
    <property type="entry name" value="RQC"/>
    <property type="match status" value="1"/>
</dbReference>
<name>A0A5D4RFM0_9BACI</name>
<evidence type="ECO:0000313" key="4">
    <source>
        <dbReference type="Proteomes" id="UP000322139"/>
    </source>
</evidence>
<keyword evidence="3" id="KW-0067">ATP-binding</keyword>
<sequence>MAQKGVVIHMPDLSHGEIKAILRGADEIILQGGRTLLAKILKGSKEKKVLKLGVDKSPVYGYYRAEKLEEVMGKIDWMLDHDFLDIEYQGKLPMIVFTERGWLIEADQMADELIYEWKDWIHQGVLEPDMLYLKDRNRGMILLMLEKIKESGNKEFIPYLRLWEKNEYKKVRAAIRETINLLEDNKQEDGKAAKERKRILDEALLGSAPQDLLLKCYECGDRFTFSIGEQQFFKQKGFAFPKRCSGCRESRELEKFFDREH</sequence>
<evidence type="ECO:0000259" key="1">
    <source>
        <dbReference type="Pfam" id="PF09382"/>
    </source>
</evidence>
<dbReference type="SUPFAM" id="SSF46785">
    <property type="entry name" value="Winged helix' DNA-binding domain"/>
    <property type="match status" value="1"/>
</dbReference>
<dbReference type="Gene3D" id="1.10.10.10">
    <property type="entry name" value="Winged helix-like DNA-binding domain superfamily/Winged helix DNA-binding domain"/>
    <property type="match status" value="1"/>
</dbReference>
<protein>
    <submittedName>
        <fullName evidence="3">Superfamily II DNA helicase</fullName>
    </submittedName>
</protein>
<comment type="caution">
    <text evidence="3">The sequence shown here is derived from an EMBL/GenBank/DDBJ whole genome shotgun (WGS) entry which is preliminary data.</text>
</comment>